<comment type="caution">
    <text evidence="4">The sequence shown here is derived from an EMBL/GenBank/DDBJ whole genome shotgun (WGS) entry which is preliminary data.</text>
</comment>
<dbReference type="InterPro" id="IPR053161">
    <property type="entry name" value="Ulvan_degrading_GH"/>
</dbReference>
<evidence type="ECO:0000256" key="1">
    <source>
        <dbReference type="SAM" id="MobiDB-lite"/>
    </source>
</evidence>
<dbReference type="Pfam" id="PF07554">
    <property type="entry name" value="FIVAR"/>
    <property type="match status" value="3"/>
</dbReference>
<dbReference type="PANTHER" id="PTHR36848">
    <property type="entry name" value="DNA-BINDING PROTEIN (PUTATIVE SECRETED PROTEIN)-RELATED"/>
    <property type="match status" value="1"/>
</dbReference>
<gene>
    <name evidence="4" type="ORF">H8Z77_03365</name>
</gene>
<dbReference type="RefSeq" id="WP_186996188.1">
    <property type="nucleotide sequence ID" value="NZ_JACOQK010000001.1"/>
</dbReference>
<dbReference type="SUPFAM" id="SSF49785">
    <property type="entry name" value="Galactose-binding domain-like"/>
    <property type="match status" value="1"/>
</dbReference>
<dbReference type="Pfam" id="PF17132">
    <property type="entry name" value="Glyco_hydro_106"/>
    <property type="match status" value="1"/>
</dbReference>
<keyword evidence="2" id="KW-0812">Transmembrane</keyword>
<feature type="transmembrane region" description="Helical" evidence="2">
    <location>
        <begin position="1277"/>
        <end position="1296"/>
    </location>
</feature>
<dbReference type="Gene3D" id="2.60.120.260">
    <property type="entry name" value="Galactose-binding domain-like"/>
    <property type="match status" value="1"/>
</dbReference>
<keyword evidence="2" id="KW-1133">Transmembrane helix</keyword>
<feature type="signal peptide" evidence="3">
    <location>
        <begin position="1"/>
        <end position="29"/>
    </location>
</feature>
<dbReference type="InterPro" id="IPR008979">
    <property type="entry name" value="Galactose-bd-like_sf"/>
</dbReference>
<feature type="compositionally biased region" description="Low complexity" evidence="1">
    <location>
        <begin position="1244"/>
        <end position="1262"/>
    </location>
</feature>
<name>A0ABR7IPL6_9CLOT</name>
<evidence type="ECO:0000313" key="5">
    <source>
        <dbReference type="Proteomes" id="UP000649151"/>
    </source>
</evidence>
<accession>A0ABR7IPL6</accession>
<keyword evidence="5" id="KW-1185">Reference proteome</keyword>
<feature type="chain" id="PRO_5047327095" evidence="3">
    <location>
        <begin position="30"/>
        <end position="1300"/>
    </location>
</feature>
<evidence type="ECO:0000256" key="2">
    <source>
        <dbReference type="SAM" id="Phobius"/>
    </source>
</evidence>
<keyword evidence="2" id="KW-0472">Membrane</keyword>
<dbReference type="Proteomes" id="UP000649151">
    <property type="component" value="Unassembled WGS sequence"/>
</dbReference>
<feature type="region of interest" description="Disordered" evidence="1">
    <location>
        <begin position="1244"/>
        <end position="1271"/>
    </location>
</feature>
<protein>
    <submittedName>
        <fullName evidence="4">FIVAR domain-containing protein</fullName>
    </submittedName>
</protein>
<dbReference type="Gene3D" id="1.20.1270.90">
    <property type="entry name" value="AF1782-like"/>
    <property type="match status" value="3"/>
</dbReference>
<evidence type="ECO:0000256" key="3">
    <source>
        <dbReference type="SAM" id="SignalP"/>
    </source>
</evidence>
<dbReference type="PANTHER" id="PTHR36848:SF2">
    <property type="entry name" value="SECRETED PROTEIN"/>
    <property type="match status" value="1"/>
</dbReference>
<proteinExistence type="predicted"/>
<evidence type="ECO:0000313" key="4">
    <source>
        <dbReference type="EMBL" id="MBC5787063.1"/>
    </source>
</evidence>
<keyword evidence="3" id="KW-0732">Signal</keyword>
<organism evidence="4 5">
    <name type="scientific">Clostridium facile</name>
    <dbReference type="NCBI Taxonomy" id="2763035"/>
    <lineage>
        <taxon>Bacteria</taxon>
        <taxon>Bacillati</taxon>
        <taxon>Bacillota</taxon>
        <taxon>Clostridia</taxon>
        <taxon>Eubacteriales</taxon>
        <taxon>Clostridiaceae</taxon>
        <taxon>Clostridium</taxon>
    </lineage>
</organism>
<sequence length="1300" mass="144591">MKKQKVLSKMLASVLCASLAAGTVLSVNAQSTQQQDFAQTISSRFQNVEMDYKPEARWWLAEGSHTDQTLIESIHELYDSGFGALEFVTLDESAYLDDATYAWGSEEWIHDSHLIVEECTKLGMGVSFTSGTNWATANLVNITPDDQTASQELGYKTIDLAGGEHYSGELPKVRLPEGATKMRLEKVIVAKSQGTADDGIPLLSEDSLTDITDSATQDENGIWSMDYTAPADGNYTVFVFWQYGTAENYKPSIGKSYTINYLTKDGANALIDYWEENVLTEDLREQIQKNGDVSLYMDSLELGTKGPDTAGQLWSEDYLEEFKNRRGYDLTKYLPLIVADRSMGLKYKYEVENKDRDNGLTEKIRRDTYQTNTELYMENCLEPIREWLHTFGMTLRAETSYGQLFELSQPIKSVDYVETESLEFFSELDRFRGQAGGAHLYDKLYSSETGAICSGNYLYNNDYFRQIFYTQFAAGVQRTVVHGYSSEYGPEQNVNWPGYEGMSVFMSERFNKRQPNSIDYPEFNAHVARTQKALRQGSVQMDLGVLRNEYRMDNSYWYFTDSYDNNHLRRHEGIYWKDTTLQDAGYTYDYFSPVLLQDEDITCSDGVVQADSAAYQALIVFEEEMPYESAQILLQWAESGLPVVLVDGPTEEDVQQNVTKYNESAAITTGFYDGKDEELKQVMDQMRELDNVASVQTQAEAYDALIGLGVHPRAEYIENDQQNLLSVLRKDDDATYLYLYNYMYTDTENYKGQVSVDGIYKPYILDTWTGEVTETGVYAYENGRTILNVDLGPGDIMVFALDPNGADETQPTVVATTDNVYQVTDSSMYVTQSGTTTLSYSDGTTYQVEVQAPEDINLDNWDLTIEDWKPGEKITRTEDRGLGYTTTEAAYTTKKELIHVGKTELIPWKDIESVGPYVSGVGTYRNTFALPEDWELEQDGLVFQADSVSGGTVALFINGTQVPINMDNATADISEFVVPGENSIEVRVTSSLRNRLTENGYSGWLIPVTSDNYGMVGNTSLITYTKVPIAEIQSNKSILDSVITYAENAKASGEYDNAIESVQKSFDVALENAKTVADNVAATQEEVDAAWKTLLNEIHKLGFVAGDKTELASLIEAANEINAELDRYVEAGKAKFTEALEAAVAVYEDGDAMQAEINQVADDLLNAMLNLRFKADKSVLEDVLAEAGKVDANAYTTESYAALEAAVAEAKDVYNNENASQEEVDAAVTNVQAAMDQLVAVDGTVSEETTSSTDDTATQTGQESTTPKANAAKTGDFAPIAGLTAITLAGASLLLTRKKK</sequence>
<dbReference type="EMBL" id="JACOQK010000001">
    <property type="protein sequence ID" value="MBC5787063.1"/>
    <property type="molecule type" value="Genomic_DNA"/>
</dbReference>
<reference evidence="4 5" key="1">
    <citation type="submission" date="2020-08" db="EMBL/GenBank/DDBJ databases">
        <title>Genome public.</title>
        <authorList>
            <person name="Liu C."/>
            <person name="Sun Q."/>
        </authorList>
    </citation>
    <scope>NUCLEOTIDE SEQUENCE [LARGE SCALE GENOMIC DNA]</scope>
    <source>
        <strain evidence="4 5">NSJ-27</strain>
    </source>
</reference>